<evidence type="ECO:0000313" key="2">
    <source>
        <dbReference type="Proteomes" id="UP001187192"/>
    </source>
</evidence>
<proteinExistence type="predicted"/>
<name>A0AA88J2Y2_FICCA</name>
<comment type="caution">
    <text evidence="1">The sequence shown here is derived from an EMBL/GenBank/DDBJ whole genome shotgun (WGS) entry which is preliminary data.</text>
</comment>
<dbReference type="Proteomes" id="UP001187192">
    <property type="component" value="Unassembled WGS sequence"/>
</dbReference>
<organism evidence="1 2">
    <name type="scientific">Ficus carica</name>
    <name type="common">Common fig</name>
    <dbReference type="NCBI Taxonomy" id="3494"/>
    <lineage>
        <taxon>Eukaryota</taxon>
        <taxon>Viridiplantae</taxon>
        <taxon>Streptophyta</taxon>
        <taxon>Embryophyta</taxon>
        <taxon>Tracheophyta</taxon>
        <taxon>Spermatophyta</taxon>
        <taxon>Magnoliopsida</taxon>
        <taxon>eudicotyledons</taxon>
        <taxon>Gunneridae</taxon>
        <taxon>Pentapetalae</taxon>
        <taxon>rosids</taxon>
        <taxon>fabids</taxon>
        <taxon>Rosales</taxon>
        <taxon>Moraceae</taxon>
        <taxon>Ficeae</taxon>
        <taxon>Ficus</taxon>
    </lineage>
</organism>
<dbReference type="AlphaFoldDB" id="A0AA88J2Y2"/>
<keyword evidence="2" id="KW-1185">Reference proteome</keyword>
<gene>
    <name evidence="1" type="ORF">TIFTF001_032870</name>
</gene>
<evidence type="ECO:0000313" key="1">
    <source>
        <dbReference type="EMBL" id="GMN63783.1"/>
    </source>
</evidence>
<protein>
    <submittedName>
        <fullName evidence="1">Uncharacterized protein</fullName>
    </submittedName>
</protein>
<accession>A0AA88J2Y2</accession>
<reference evidence="1" key="1">
    <citation type="submission" date="2023-07" db="EMBL/GenBank/DDBJ databases">
        <title>draft genome sequence of fig (Ficus carica).</title>
        <authorList>
            <person name="Takahashi T."/>
            <person name="Nishimura K."/>
        </authorList>
    </citation>
    <scope>NUCLEOTIDE SEQUENCE</scope>
</reference>
<dbReference type="EMBL" id="BTGU01000159">
    <property type="protein sequence ID" value="GMN63783.1"/>
    <property type="molecule type" value="Genomic_DNA"/>
</dbReference>
<sequence>MVVILGLEFPRICIYDEVNLYSHALDQILAPREEDEDLELGNGFPELGVTGHRSTHAIAGHHTTKSEKKPLANHCSNRRPSLDGKFERFAKVAILFAIFSSGVFGGEKENLEV</sequence>